<dbReference type="NCBIfam" id="TIGR01819">
    <property type="entry name" value="F420_cofD"/>
    <property type="match status" value="1"/>
</dbReference>
<dbReference type="HAMAP" id="MF_01257">
    <property type="entry name" value="CofD"/>
    <property type="match status" value="1"/>
</dbReference>
<dbReference type="Gene3D" id="1.10.8.240">
    <property type="entry name" value="CofD-like domain"/>
    <property type="match status" value="1"/>
</dbReference>
<comment type="caution">
    <text evidence="3">The sequence shown here is derived from an EMBL/GenBank/DDBJ whole genome shotgun (WGS) entry which is preliminary data.</text>
</comment>
<evidence type="ECO:0000313" key="4">
    <source>
        <dbReference type="Proteomes" id="UP000229681"/>
    </source>
</evidence>
<dbReference type="GO" id="GO:0000287">
    <property type="term" value="F:magnesium ion binding"/>
    <property type="evidence" value="ECO:0007669"/>
    <property type="project" value="InterPro"/>
</dbReference>
<dbReference type="InterPro" id="IPR010115">
    <property type="entry name" value="FbiA/CofD"/>
</dbReference>
<reference evidence="3 4" key="1">
    <citation type="submission" date="2017-11" db="EMBL/GenBank/DDBJ databases">
        <title>Evolution of Phototrophy in the Chloroflexi Phylum Driven by Horizontal Gene Transfer.</title>
        <authorList>
            <person name="Ward L.M."/>
            <person name="Hemp J."/>
            <person name="Shih P.M."/>
            <person name="Mcglynn S.E."/>
            <person name="Fischer W."/>
        </authorList>
    </citation>
    <scope>NUCLEOTIDE SEQUENCE [LARGE SCALE GENOMIC DNA]</scope>
    <source>
        <strain evidence="3">JP3_13</strain>
    </source>
</reference>
<dbReference type="InterPro" id="IPR002882">
    <property type="entry name" value="CofD"/>
</dbReference>
<protein>
    <submittedName>
        <fullName evidence="3">2-phospho-L-lactate transferase</fullName>
    </submittedName>
</protein>
<dbReference type="Gene3D" id="3.40.50.10680">
    <property type="entry name" value="CofD-like domains"/>
    <property type="match status" value="1"/>
</dbReference>
<gene>
    <name evidence="3" type="ORF">CUN49_11330</name>
</gene>
<evidence type="ECO:0000256" key="2">
    <source>
        <dbReference type="ARBA" id="ARBA00022842"/>
    </source>
</evidence>
<dbReference type="PANTHER" id="PTHR43007">
    <property type="entry name" value="2-PHOSPHO-L-LACTATE TRANSFERASE"/>
    <property type="match status" value="1"/>
</dbReference>
<keyword evidence="1 3" id="KW-0808">Transferase</keyword>
<dbReference type="Pfam" id="PF01933">
    <property type="entry name" value="CofD"/>
    <property type="match status" value="1"/>
</dbReference>
<evidence type="ECO:0000313" key="3">
    <source>
        <dbReference type="EMBL" id="PJF35287.1"/>
    </source>
</evidence>
<keyword evidence="2" id="KW-0460">Magnesium</keyword>
<dbReference type="CDD" id="cd07186">
    <property type="entry name" value="CofD_like"/>
    <property type="match status" value="1"/>
</dbReference>
<dbReference type="AlphaFoldDB" id="A0A2M8PCK5"/>
<dbReference type="PANTHER" id="PTHR43007:SF1">
    <property type="entry name" value="2-PHOSPHO-L-LACTATE TRANSFERASE"/>
    <property type="match status" value="1"/>
</dbReference>
<dbReference type="SUPFAM" id="SSF142338">
    <property type="entry name" value="CofD-like"/>
    <property type="match status" value="1"/>
</dbReference>
<dbReference type="EMBL" id="PGTM01000178">
    <property type="protein sequence ID" value="PJF35287.1"/>
    <property type="molecule type" value="Genomic_DNA"/>
</dbReference>
<dbReference type="InterPro" id="IPR038136">
    <property type="entry name" value="CofD-like_dom_sf"/>
</dbReference>
<organism evidence="3 4">
    <name type="scientific">Candidatus Thermofonsia Clade 1 bacterium</name>
    <dbReference type="NCBI Taxonomy" id="2364210"/>
    <lineage>
        <taxon>Bacteria</taxon>
        <taxon>Bacillati</taxon>
        <taxon>Chloroflexota</taxon>
        <taxon>Candidatus Thermofontia</taxon>
        <taxon>Candidatus Thermofonsia Clade 1</taxon>
    </lineage>
</organism>
<proteinExistence type="inferred from homology"/>
<evidence type="ECO:0000256" key="1">
    <source>
        <dbReference type="ARBA" id="ARBA00022679"/>
    </source>
</evidence>
<name>A0A2M8PCK5_9CHLR</name>
<accession>A0A2M8PCK5</accession>
<sequence>MALNGSFKRIVALAGGVGGAKLVAGLAACLPSGALTVIGNTGDDFRHYGLHVSPDLDTVMYTLAGIAHPINGWGIADDTRYVLDMLAHYGEAIWFSLGDRDLATNILRTHWLAQGWPLSRVTARLCQQLGIATRLLPMTDDPLATVVYTLEHGRLAFQEYFVRHRWQPTVQRLVYEGAETAQPAEGVLEALHEAEAIIICPSNPLLSIEPILQVRAIREALRARRAPCLAVSPIINGAALKGPTVKIMHELGLRADVVGVAEYYGDLIDALIIDEADRAVRMPQQCFVTNIRMLSSADRRRLAEEVLMMLGEVHP</sequence>
<dbReference type="GO" id="GO:0043743">
    <property type="term" value="F:LPPG:FO 2-phospho-L-lactate transferase activity"/>
    <property type="evidence" value="ECO:0007669"/>
    <property type="project" value="InterPro"/>
</dbReference>
<dbReference type="Proteomes" id="UP000229681">
    <property type="component" value="Unassembled WGS sequence"/>
</dbReference>